<accession>A0A936NFD3</accession>
<evidence type="ECO:0000256" key="2">
    <source>
        <dbReference type="SAM" id="Phobius"/>
    </source>
</evidence>
<gene>
    <name evidence="3" type="ORF">IPN02_17745</name>
</gene>
<dbReference type="AlphaFoldDB" id="A0A936NFD3"/>
<keyword evidence="2" id="KW-0812">Transmembrane</keyword>
<sequence>MALLMRSRGVVDGDADHADTGHEQSESPVDAPVGETPAQPEQLDDGPDRTWLYQLIGGAIALAAVTAVIAVLLTRSTLQASEPEVGGRVRGTSFDAFSRADGAKLENSATGRPWQVASGEWSVEGGRAVAKVDADVGGGNALALLDTGVSDQFVQATFFDPVAGSGLVTRYQGPNNFIGVTFAPAGGTVQLGVTVDGRRAEPSKIGSALAEGEVTLGVRTEGENVIVYVNGIESGRQVVPELREGTRVGVLVRAGDPSGSAIDDVVAVPLSTEPVGTRQGGKNGSKDGSEDGTEDGTEDGGGAETTVPSRGAATPDTQSGAPTPGALEPGGAPTP</sequence>
<organism evidence="3 4">
    <name type="scientific">Candidatus Neomicrothrix subdominans</name>
    <dbReference type="NCBI Taxonomy" id="2954438"/>
    <lineage>
        <taxon>Bacteria</taxon>
        <taxon>Bacillati</taxon>
        <taxon>Actinomycetota</taxon>
        <taxon>Acidimicrobiia</taxon>
        <taxon>Acidimicrobiales</taxon>
        <taxon>Microthrixaceae</taxon>
        <taxon>Candidatus Neomicrothrix</taxon>
    </lineage>
</organism>
<feature type="region of interest" description="Disordered" evidence="1">
    <location>
        <begin position="272"/>
        <end position="335"/>
    </location>
</feature>
<dbReference type="Gene3D" id="2.60.120.560">
    <property type="entry name" value="Exo-inulinase, domain 1"/>
    <property type="match status" value="1"/>
</dbReference>
<feature type="transmembrane region" description="Helical" evidence="2">
    <location>
        <begin position="51"/>
        <end position="73"/>
    </location>
</feature>
<reference evidence="3 4" key="1">
    <citation type="submission" date="2020-10" db="EMBL/GenBank/DDBJ databases">
        <title>Connecting structure to function with the recovery of over 1000 high-quality activated sludge metagenome-assembled genomes encoding full-length rRNA genes using long-read sequencing.</title>
        <authorList>
            <person name="Singleton C.M."/>
            <person name="Petriglieri F."/>
            <person name="Kristensen J.M."/>
            <person name="Kirkegaard R.H."/>
            <person name="Michaelsen T.Y."/>
            <person name="Andersen M.H."/>
            <person name="Karst S.M."/>
            <person name="Dueholm M.S."/>
            <person name="Nielsen P.H."/>
            <person name="Albertsen M."/>
        </authorList>
    </citation>
    <scope>NUCLEOTIDE SEQUENCE [LARGE SCALE GENOMIC DNA]</scope>
    <source>
        <strain evidence="3">Lyne_18-Q3-R50-59_MAXAC.006</strain>
    </source>
</reference>
<evidence type="ECO:0000313" key="3">
    <source>
        <dbReference type="EMBL" id="MBK9298629.1"/>
    </source>
</evidence>
<keyword evidence="2" id="KW-1133">Transmembrane helix</keyword>
<evidence type="ECO:0000313" key="4">
    <source>
        <dbReference type="Proteomes" id="UP000727993"/>
    </source>
</evidence>
<keyword evidence="2" id="KW-0472">Membrane</keyword>
<dbReference type="EMBL" id="JADJZA010000010">
    <property type="protein sequence ID" value="MBK9298629.1"/>
    <property type="molecule type" value="Genomic_DNA"/>
</dbReference>
<proteinExistence type="predicted"/>
<feature type="compositionally biased region" description="Basic and acidic residues" evidence="1">
    <location>
        <begin position="9"/>
        <end position="25"/>
    </location>
</feature>
<feature type="region of interest" description="Disordered" evidence="1">
    <location>
        <begin position="1"/>
        <end position="46"/>
    </location>
</feature>
<protein>
    <submittedName>
        <fullName evidence="3">Uncharacterized protein</fullName>
    </submittedName>
</protein>
<name>A0A936NFD3_9ACTN</name>
<comment type="caution">
    <text evidence="3">The sequence shown here is derived from an EMBL/GenBank/DDBJ whole genome shotgun (WGS) entry which is preliminary data.</text>
</comment>
<dbReference type="Proteomes" id="UP000727993">
    <property type="component" value="Unassembled WGS sequence"/>
</dbReference>
<evidence type="ECO:0000256" key="1">
    <source>
        <dbReference type="SAM" id="MobiDB-lite"/>
    </source>
</evidence>